<proteinExistence type="predicted"/>
<accession>A0A7N2LTD8</accession>
<reference evidence="2 3" key="1">
    <citation type="journal article" date="2016" name="G3 (Bethesda)">
        <title>First Draft Assembly and Annotation of the Genome of a California Endemic Oak Quercus lobata Nee (Fagaceae).</title>
        <authorList>
            <person name="Sork V.L."/>
            <person name="Fitz-Gibbon S.T."/>
            <person name="Puiu D."/>
            <person name="Crepeau M."/>
            <person name="Gugger P.F."/>
            <person name="Sherman R."/>
            <person name="Stevens K."/>
            <person name="Langley C.H."/>
            <person name="Pellegrini M."/>
            <person name="Salzberg S.L."/>
        </authorList>
    </citation>
    <scope>NUCLEOTIDE SEQUENCE [LARGE SCALE GENOMIC DNA]</scope>
    <source>
        <strain evidence="2 3">cv. SW786</strain>
    </source>
</reference>
<dbReference type="AlphaFoldDB" id="A0A7N2LTD8"/>
<feature type="region of interest" description="Disordered" evidence="1">
    <location>
        <begin position="18"/>
        <end position="75"/>
    </location>
</feature>
<protein>
    <submittedName>
        <fullName evidence="2">Uncharacterized protein</fullName>
    </submittedName>
</protein>
<evidence type="ECO:0000256" key="1">
    <source>
        <dbReference type="SAM" id="MobiDB-lite"/>
    </source>
</evidence>
<sequence length="75" mass="8028">MSVESSLQVYKLLRIPSLSGRQQSNGGAGQQSKEIVGSYTDASTSTVASSLADKDSHNNKQSWSKRVAEASDTEH</sequence>
<reference evidence="2" key="2">
    <citation type="submission" date="2021-01" db="UniProtKB">
        <authorList>
            <consortium name="EnsemblPlants"/>
        </authorList>
    </citation>
    <scope>IDENTIFICATION</scope>
</reference>
<feature type="compositionally biased region" description="Polar residues" evidence="1">
    <location>
        <begin position="19"/>
        <end position="33"/>
    </location>
</feature>
<evidence type="ECO:0000313" key="2">
    <source>
        <dbReference type="EnsemblPlants" id="QL05p065612:mrna"/>
    </source>
</evidence>
<feature type="compositionally biased region" description="Basic and acidic residues" evidence="1">
    <location>
        <begin position="66"/>
        <end position="75"/>
    </location>
</feature>
<dbReference type="InParanoid" id="A0A7N2LTD8"/>
<dbReference type="Gramene" id="QL05p065612:mrna">
    <property type="protein sequence ID" value="QL05p065612:mrna"/>
    <property type="gene ID" value="QL05p065612"/>
</dbReference>
<keyword evidence="3" id="KW-1185">Reference proteome</keyword>
<evidence type="ECO:0000313" key="3">
    <source>
        <dbReference type="Proteomes" id="UP000594261"/>
    </source>
</evidence>
<feature type="compositionally biased region" description="Polar residues" evidence="1">
    <location>
        <begin position="40"/>
        <end position="49"/>
    </location>
</feature>
<dbReference type="EnsemblPlants" id="QL05p065612:mrna">
    <property type="protein sequence ID" value="QL05p065612:mrna"/>
    <property type="gene ID" value="QL05p065612"/>
</dbReference>
<dbReference type="Proteomes" id="UP000594261">
    <property type="component" value="Chromosome 5"/>
</dbReference>
<name>A0A7N2LTD8_QUELO</name>
<organism evidence="2 3">
    <name type="scientific">Quercus lobata</name>
    <name type="common">Valley oak</name>
    <dbReference type="NCBI Taxonomy" id="97700"/>
    <lineage>
        <taxon>Eukaryota</taxon>
        <taxon>Viridiplantae</taxon>
        <taxon>Streptophyta</taxon>
        <taxon>Embryophyta</taxon>
        <taxon>Tracheophyta</taxon>
        <taxon>Spermatophyta</taxon>
        <taxon>Magnoliopsida</taxon>
        <taxon>eudicotyledons</taxon>
        <taxon>Gunneridae</taxon>
        <taxon>Pentapetalae</taxon>
        <taxon>rosids</taxon>
        <taxon>fabids</taxon>
        <taxon>Fagales</taxon>
        <taxon>Fagaceae</taxon>
        <taxon>Quercus</taxon>
    </lineage>
</organism>
<dbReference type="EMBL" id="LRBV02000005">
    <property type="status" value="NOT_ANNOTATED_CDS"/>
    <property type="molecule type" value="Genomic_DNA"/>
</dbReference>